<evidence type="ECO:0000256" key="1">
    <source>
        <dbReference type="SAM" id="Phobius"/>
    </source>
</evidence>
<dbReference type="AlphaFoldDB" id="A0A6C0F004"/>
<protein>
    <submittedName>
        <fullName evidence="2">Uncharacterized protein</fullName>
    </submittedName>
</protein>
<reference evidence="2" key="1">
    <citation type="journal article" date="2020" name="Nature">
        <title>Giant virus diversity and host interactions through global metagenomics.</title>
        <authorList>
            <person name="Schulz F."/>
            <person name="Roux S."/>
            <person name="Paez-Espino D."/>
            <person name="Jungbluth S."/>
            <person name="Walsh D.A."/>
            <person name="Denef V.J."/>
            <person name="McMahon K.D."/>
            <person name="Konstantinidis K.T."/>
            <person name="Eloe-Fadrosh E.A."/>
            <person name="Kyrpides N.C."/>
            <person name="Woyke T."/>
        </authorList>
    </citation>
    <scope>NUCLEOTIDE SEQUENCE</scope>
    <source>
        <strain evidence="2">GVMAG-M-3300009161-36</strain>
    </source>
</reference>
<organism evidence="2">
    <name type="scientific">viral metagenome</name>
    <dbReference type="NCBI Taxonomy" id="1070528"/>
    <lineage>
        <taxon>unclassified sequences</taxon>
        <taxon>metagenomes</taxon>
        <taxon>organismal metagenomes</taxon>
    </lineage>
</organism>
<keyword evidence="1" id="KW-0472">Membrane</keyword>
<sequence length="157" mass="18147">MKSIITKGYDLKFFINLFLIILVVFLVFIFIGAIKVYHTETFTPNMNNNNQLVPGKFPISDTQPLLYGSYNVKKNTNVTKNNDYNIWKQYPVYPSSYKQETNNKRVWTTPDNGTCSPAEFCGTPYEKTEQKKDIVSNPIPVDSKVTRINWWAANNCE</sequence>
<name>A0A6C0F004_9ZZZZ</name>
<evidence type="ECO:0000313" key="2">
    <source>
        <dbReference type="EMBL" id="QHT33740.1"/>
    </source>
</evidence>
<proteinExistence type="predicted"/>
<dbReference type="EMBL" id="MN738977">
    <property type="protein sequence ID" value="QHT33740.1"/>
    <property type="molecule type" value="Genomic_DNA"/>
</dbReference>
<keyword evidence="1" id="KW-1133">Transmembrane helix</keyword>
<keyword evidence="1" id="KW-0812">Transmembrane</keyword>
<feature type="transmembrane region" description="Helical" evidence="1">
    <location>
        <begin position="12"/>
        <end position="34"/>
    </location>
</feature>
<accession>A0A6C0F004</accession>